<comment type="caution">
    <text evidence="18">The sequence shown here is derived from an EMBL/GenBank/DDBJ whole genome shotgun (WGS) entry which is preliminary data.</text>
</comment>
<evidence type="ECO:0000256" key="13">
    <source>
        <dbReference type="ARBA" id="ARBA00023136"/>
    </source>
</evidence>
<keyword evidence="6 15" id="KW-0597">Phosphoprotein</keyword>
<dbReference type="InterPro" id="IPR003661">
    <property type="entry name" value="HisK_dim/P_dom"/>
</dbReference>
<dbReference type="InterPro" id="IPR036641">
    <property type="entry name" value="HPT_dom_sf"/>
</dbReference>
<evidence type="ECO:0000256" key="11">
    <source>
        <dbReference type="ARBA" id="ARBA00022989"/>
    </source>
</evidence>
<keyword evidence="19" id="KW-1185">Reference proteome</keyword>
<keyword evidence="12" id="KW-0902">Two-component regulatory system</keyword>
<dbReference type="InterPro" id="IPR001789">
    <property type="entry name" value="Sig_transdc_resp-reg_receiver"/>
</dbReference>
<dbReference type="Gene3D" id="1.20.120.160">
    <property type="entry name" value="HPT domain"/>
    <property type="match status" value="1"/>
</dbReference>
<dbReference type="Pfam" id="PF02518">
    <property type="entry name" value="HATPase_c"/>
    <property type="match status" value="1"/>
</dbReference>
<evidence type="ECO:0000256" key="2">
    <source>
        <dbReference type="ARBA" id="ARBA00004651"/>
    </source>
</evidence>
<evidence type="ECO:0000259" key="17">
    <source>
        <dbReference type="PROSITE" id="PS50110"/>
    </source>
</evidence>
<evidence type="ECO:0000256" key="9">
    <source>
        <dbReference type="ARBA" id="ARBA00022777"/>
    </source>
</evidence>
<evidence type="ECO:0000256" key="12">
    <source>
        <dbReference type="ARBA" id="ARBA00023012"/>
    </source>
</evidence>
<dbReference type="SMART" id="SM00448">
    <property type="entry name" value="REC"/>
    <property type="match status" value="1"/>
</dbReference>
<dbReference type="SUPFAM" id="SSF47384">
    <property type="entry name" value="Homodimeric domain of signal transducing histidine kinase"/>
    <property type="match status" value="1"/>
</dbReference>
<dbReference type="Gene3D" id="3.30.450.20">
    <property type="entry name" value="PAS domain"/>
    <property type="match status" value="1"/>
</dbReference>
<keyword evidence="9" id="KW-0808">Transferase</keyword>
<evidence type="ECO:0000313" key="18">
    <source>
        <dbReference type="EMBL" id="MCY6371797.1"/>
    </source>
</evidence>
<dbReference type="SUPFAM" id="SSF55874">
    <property type="entry name" value="ATPase domain of HSP90 chaperone/DNA topoisomerase II/histidine kinase"/>
    <property type="match status" value="1"/>
</dbReference>
<dbReference type="Pfam" id="PF00072">
    <property type="entry name" value="Response_reg"/>
    <property type="match status" value="1"/>
</dbReference>
<comment type="function">
    <text evidence="14">May play the central regulatory role in sporulation. It may be an element of the effector pathway responsible for the activation of sporulation genes in response to nutritional stress. Spo0A may act in concert with spo0H (a sigma factor) to control the expression of some genes that are critical to the sporulation process.</text>
</comment>
<evidence type="ECO:0000256" key="6">
    <source>
        <dbReference type="ARBA" id="ARBA00022553"/>
    </source>
</evidence>
<dbReference type="PROSITE" id="PS50109">
    <property type="entry name" value="HIS_KIN"/>
    <property type="match status" value="1"/>
</dbReference>
<evidence type="ECO:0000256" key="1">
    <source>
        <dbReference type="ARBA" id="ARBA00000085"/>
    </source>
</evidence>
<keyword evidence="8" id="KW-0547">Nucleotide-binding</keyword>
<dbReference type="SUPFAM" id="SSF47226">
    <property type="entry name" value="Histidine-containing phosphotransfer domain, HPT domain"/>
    <property type="match status" value="1"/>
</dbReference>
<reference evidence="18" key="1">
    <citation type="submission" date="2022-12" db="EMBL/GenBank/DDBJ databases">
        <authorList>
            <person name="Wang J."/>
        </authorList>
    </citation>
    <scope>NUCLEOTIDE SEQUENCE</scope>
    <source>
        <strain evidence="18">HY-42-06</strain>
    </source>
</reference>
<name>A0ABT4CRX6_9CLOT</name>
<evidence type="ECO:0000256" key="15">
    <source>
        <dbReference type="PROSITE-ProRule" id="PRU00169"/>
    </source>
</evidence>
<feature type="domain" description="Response regulatory" evidence="17">
    <location>
        <begin position="434"/>
        <end position="550"/>
    </location>
</feature>
<dbReference type="EMBL" id="JAPQES010000005">
    <property type="protein sequence ID" value="MCY6371797.1"/>
    <property type="molecule type" value="Genomic_DNA"/>
</dbReference>
<dbReference type="SUPFAM" id="SSF52172">
    <property type="entry name" value="CheY-like"/>
    <property type="match status" value="1"/>
</dbReference>
<evidence type="ECO:0000256" key="7">
    <source>
        <dbReference type="ARBA" id="ARBA00022692"/>
    </source>
</evidence>
<organism evidence="18 19">
    <name type="scientific">Clostridium ganghwense</name>
    <dbReference type="NCBI Taxonomy" id="312089"/>
    <lineage>
        <taxon>Bacteria</taxon>
        <taxon>Bacillati</taxon>
        <taxon>Bacillota</taxon>
        <taxon>Clostridia</taxon>
        <taxon>Eubacteriales</taxon>
        <taxon>Clostridiaceae</taxon>
        <taxon>Clostridium</taxon>
    </lineage>
</organism>
<protein>
    <recommendedName>
        <fullName evidence="4">Stage 0 sporulation protein A homolog</fullName>
        <ecNumber evidence="3">2.7.13.3</ecNumber>
    </recommendedName>
</protein>
<evidence type="ECO:0000256" key="4">
    <source>
        <dbReference type="ARBA" id="ARBA00018672"/>
    </source>
</evidence>
<dbReference type="Gene3D" id="3.30.565.10">
    <property type="entry name" value="Histidine kinase-like ATPase, C-terminal domain"/>
    <property type="match status" value="1"/>
</dbReference>
<dbReference type="PANTHER" id="PTHR45339">
    <property type="entry name" value="HYBRID SIGNAL TRANSDUCTION HISTIDINE KINASE J"/>
    <property type="match status" value="1"/>
</dbReference>
<keyword evidence="11" id="KW-1133">Transmembrane helix</keyword>
<dbReference type="InterPro" id="IPR036097">
    <property type="entry name" value="HisK_dim/P_sf"/>
</dbReference>
<keyword evidence="7" id="KW-0812">Transmembrane</keyword>
<evidence type="ECO:0000256" key="8">
    <source>
        <dbReference type="ARBA" id="ARBA00022741"/>
    </source>
</evidence>
<keyword evidence="5" id="KW-1003">Cell membrane</keyword>
<dbReference type="CDD" id="cd17546">
    <property type="entry name" value="REC_hyHK_CKI1_RcsC-like"/>
    <property type="match status" value="1"/>
</dbReference>
<dbReference type="CDD" id="cd00082">
    <property type="entry name" value="HisKA"/>
    <property type="match status" value="1"/>
</dbReference>
<keyword evidence="10" id="KW-0067">ATP-binding</keyword>
<comment type="subcellular location">
    <subcellularLocation>
        <location evidence="2">Cell membrane</location>
        <topology evidence="2">Multi-pass membrane protein</topology>
    </subcellularLocation>
</comment>
<dbReference type="SMART" id="SM00388">
    <property type="entry name" value="HisKA"/>
    <property type="match status" value="1"/>
</dbReference>
<evidence type="ECO:0000259" key="16">
    <source>
        <dbReference type="PROSITE" id="PS50109"/>
    </source>
</evidence>
<gene>
    <name evidence="18" type="ORF">OXH55_14210</name>
</gene>
<feature type="modified residue" description="4-aspartylphosphate" evidence="15">
    <location>
        <position position="483"/>
    </location>
</feature>
<accession>A0ABT4CRX6</accession>
<dbReference type="Proteomes" id="UP001079657">
    <property type="component" value="Unassembled WGS sequence"/>
</dbReference>
<dbReference type="EC" id="2.7.13.3" evidence="3"/>
<evidence type="ECO:0000313" key="19">
    <source>
        <dbReference type="Proteomes" id="UP001079657"/>
    </source>
</evidence>
<evidence type="ECO:0000256" key="10">
    <source>
        <dbReference type="ARBA" id="ARBA00022840"/>
    </source>
</evidence>
<feature type="domain" description="Histidine kinase" evidence="16">
    <location>
        <begin position="177"/>
        <end position="400"/>
    </location>
</feature>
<dbReference type="InterPro" id="IPR036890">
    <property type="entry name" value="HATPase_C_sf"/>
</dbReference>
<dbReference type="InterPro" id="IPR003594">
    <property type="entry name" value="HATPase_dom"/>
</dbReference>
<keyword evidence="13" id="KW-0472">Membrane</keyword>
<keyword evidence="9" id="KW-0418">Kinase</keyword>
<dbReference type="InterPro" id="IPR005467">
    <property type="entry name" value="His_kinase_dom"/>
</dbReference>
<dbReference type="Gene3D" id="1.10.287.130">
    <property type="match status" value="1"/>
</dbReference>
<evidence type="ECO:0000256" key="5">
    <source>
        <dbReference type="ARBA" id="ARBA00022475"/>
    </source>
</evidence>
<evidence type="ECO:0000256" key="14">
    <source>
        <dbReference type="ARBA" id="ARBA00024867"/>
    </source>
</evidence>
<evidence type="ECO:0000256" key="3">
    <source>
        <dbReference type="ARBA" id="ARBA00012438"/>
    </source>
</evidence>
<dbReference type="RefSeq" id="WP_268050693.1">
    <property type="nucleotide sequence ID" value="NZ_JAPQES010000005.1"/>
</dbReference>
<dbReference type="PROSITE" id="PS50110">
    <property type="entry name" value="RESPONSE_REGULATORY"/>
    <property type="match status" value="1"/>
</dbReference>
<sequence>MKINKDDLESLTEHVYSRRKFLEATYGLSTMAEEVQSISMCIVDGSYRYMMLNNRHRVFMKKLMGIEVKIGMNLLDIIENIKEENFKKNLIARIKEKIEHTLKGNKFVTNEEILIKKDKIEYYRLEFTPIKSLNNKIIGVGICALNITENIYIMKQLLKMKLDMTAEERERAKFLSNMSHEMRTPMNGIIGLADIMLKGELDEKQREYIKSIKESANSLLKTIDNVLDTSRIETGRFEIVKKPFDFYNLMERLRNMFSVNENQKKIKLEYEIDNNIAEWIIGDELRLQQIIISFISNVLNLADKNKIKVHITKNKNIYHKANTLIKLKFDITYKGKEFNEQNINNIVKVSNKPQLQDTKYSEISHGFAIAKKLLKTMGGHLNINNNNFENKVIFQLPFEVLDDKIEKNEVSEKSENKCKDKVSQVKQKECNNIKILVAEDNLVNQMVISELIQINGWSKNIVKNGKEAIQALEKDSYDLILMDISMPVMDGLEAAKIIKRNKEWGDIPIIALTAHALVQDKEKFIQLGMDDYLPKPVDGDKLYSMVIKQLKLHSNISTKEVKCLNKGEFDEGFERLEKILDGNTELIIDLGQKIVDMFSKEEMNKIIYLSQNGNIEELKNIIHKLKGAISNFKLIKINNILREIKGKAICGDIKAIYELIDKINKNIQIFKEKLTEYEHKCQ</sequence>
<comment type="catalytic activity">
    <reaction evidence="1">
        <text>ATP + protein L-histidine = ADP + protein N-phospho-L-histidine.</text>
        <dbReference type="EC" id="2.7.13.3"/>
    </reaction>
</comment>
<dbReference type="Pfam" id="PF00512">
    <property type="entry name" value="HisKA"/>
    <property type="match status" value="1"/>
</dbReference>
<dbReference type="InterPro" id="IPR011006">
    <property type="entry name" value="CheY-like_superfamily"/>
</dbReference>
<dbReference type="PANTHER" id="PTHR45339:SF1">
    <property type="entry name" value="HYBRID SIGNAL TRANSDUCTION HISTIDINE KINASE J"/>
    <property type="match status" value="1"/>
</dbReference>
<proteinExistence type="predicted"/>
<dbReference type="Gene3D" id="3.40.50.2300">
    <property type="match status" value="1"/>
</dbReference>